<name>A0ABS8FY04_9FIRM</name>
<dbReference type="InterPro" id="IPR005876">
    <property type="entry name" value="Co_trans_ATP-bd"/>
</dbReference>
<dbReference type="NCBIfam" id="TIGR01166">
    <property type="entry name" value="cbiO"/>
    <property type="match status" value="1"/>
</dbReference>
<dbReference type="PROSITE" id="PS50893">
    <property type="entry name" value="ABC_TRANSPORTER_2"/>
    <property type="match status" value="1"/>
</dbReference>
<dbReference type="InterPro" id="IPR027417">
    <property type="entry name" value="P-loop_NTPase"/>
</dbReference>
<evidence type="ECO:0000256" key="7">
    <source>
        <dbReference type="ARBA" id="ARBA00022967"/>
    </source>
</evidence>
<dbReference type="InterPro" id="IPR050095">
    <property type="entry name" value="ECF_ABC_transporter_ATP-bd"/>
</dbReference>
<reference evidence="12 13" key="1">
    <citation type="submission" date="2021-10" db="EMBL/GenBank/DDBJ databases">
        <title>Anaerobic single-cell dispensing facilitates the cultivation of human gut bacteria.</title>
        <authorList>
            <person name="Afrizal A."/>
        </authorList>
    </citation>
    <scope>NUCLEOTIDE SEQUENCE [LARGE SCALE GENOMIC DNA]</scope>
    <source>
        <strain evidence="12 13">CLA-AA-H200</strain>
    </source>
</reference>
<gene>
    <name evidence="12" type="ORF">LKD70_11020</name>
</gene>
<dbReference type="PANTHER" id="PTHR43553:SF24">
    <property type="entry name" value="ENERGY-COUPLING FACTOR TRANSPORTER ATP-BINDING PROTEIN ECFA1"/>
    <property type="match status" value="1"/>
</dbReference>
<comment type="function">
    <text evidence="9">Probably part of an ABC transporter complex. Responsible for energy coupling to the transport system.</text>
</comment>
<evidence type="ECO:0000256" key="6">
    <source>
        <dbReference type="ARBA" id="ARBA00022840"/>
    </source>
</evidence>
<evidence type="ECO:0000313" key="12">
    <source>
        <dbReference type="EMBL" id="MCC2254943.1"/>
    </source>
</evidence>
<dbReference type="CDD" id="cd03225">
    <property type="entry name" value="ABC_cobalt_CbiO_domain1"/>
    <property type="match status" value="1"/>
</dbReference>
<keyword evidence="7" id="KW-1278">Translocase</keyword>
<evidence type="ECO:0000256" key="5">
    <source>
        <dbReference type="ARBA" id="ARBA00022741"/>
    </source>
</evidence>
<sequence length="282" mass="31297">MNQGKKPAVELAGLSYTYEGSGIKALDGVNLKIEKGNKVAFMGDNGSGKSTLFLCLNGIHRPDSGEISIGGEKITYTRKGLLDVRKKVGIVFQEPDSQLFLASVYQEISFGIMNLGVEEQTARREVERVMEELDITPFRDRPAHALSGGQKKQVAIADILVMHPEVMILDEPAAALDVTHTEKVHRIVEDLTKRRITVLMATHDIDYAYRWADQIVLMKNGRILKEGTPEEVCSDEALLKAAGLVRPAVLRLYEKMAEKGFIELREKPPKSIEELEALIARG</sequence>
<dbReference type="PANTHER" id="PTHR43553">
    <property type="entry name" value="HEAVY METAL TRANSPORTER"/>
    <property type="match status" value="1"/>
</dbReference>
<comment type="caution">
    <text evidence="12">The sequence shown here is derived from an EMBL/GenBank/DDBJ whole genome shotgun (WGS) entry which is preliminary data.</text>
</comment>
<protein>
    <recommendedName>
        <fullName evidence="10">ABC transporter ATP-binding protein</fullName>
    </recommendedName>
</protein>
<evidence type="ECO:0000256" key="9">
    <source>
        <dbReference type="ARBA" id="ARBA00025157"/>
    </source>
</evidence>
<keyword evidence="5 10" id="KW-0547">Nucleotide-binding</keyword>
<evidence type="ECO:0000256" key="10">
    <source>
        <dbReference type="RuleBase" id="RU364103"/>
    </source>
</evidence>
<evidence type="ECO:0000256" key="8">
    <source>
        <dbReference type="ARBA" id="ARBA00023136"/>
    </source>
</evidence>
<dbReference type="InterPro" id="IPR015856">
    <property type="entry name" value="ABC_transpr_CbiO/EcfA_su"/>
</dbReference>
<keyword evidence="3 10" id="KW-0813">Transport</keyword>
<dbReference type="RefSeq" id="WP_227708084.1">
    <property type="nucleotide sequence ID" value="NZ_JAJEQX010000019.1"/>
</dbReference>
<evidence type="ECO:0000259" key="11">
    <source>
        <dbReference type="PROSITE" id="PS50893"/>
    </source>
</evidence>
<dbReference type="Gene3D" id="3.40.50.300">
    <property type="entry name" value="P-loop containing nucleotide triphosphate hydrolases"/>
    <property type="match status" value="1"/>
</dbReference>
<dbReference type="Pfam" id="PF00005">
    <property type="entry name" value="ABC_tran"/>
    <property type="match status" value="1"/>
</dbReference>
<comment type="subcellular location">
    <subcellularLocation>
        <location evidence="1 10">Cell membrane</location>
        <topology evidence="1 10">Peripheral membrane protein</topology>
    </subcellularLocation>
</comment>
<keyword evidence="8 10" id="KW-0472">Membrane</keyword>
<evidence type="ECO:0000313" key="13">
    <source>
        <dbReference type="Proteomes" id="UP001198151"/>
    </source>
</evidence>
<dbReference type="SUPFAM" id="SSF52540">
    <property type="entry name" value="P-loop containing nucleoside triphosphate hydrolases"/>
    <property type="match status" value="1"/>
</dbReference>
<evidence type="ECO:0000256" key="3">
    <source>
        <dbReference type="ARBA" id="ARBA00022448"/>
    </source>
</evidence>
<evidence type="ECO:0000256" key="1">
    <source>
        <dbReference type="ARBA" id="ARBA00004202"/>
    </source>
</evidence>
<comment type="similarity">
    <text evidence="2 10">Belongs to the ABC transporter superfamily.</text>
</comment>
<evidence type="ECO:0000256" key="2">
    <source>
        <dbReference type="ARBA" id="ARBA00005417"/>
    </source>
</evidence>
<dbReference type="InterPro" id="IPR003593">
    <property type="entry name" value="AAA+_ATPase"/>
</dbReference>
<feature type="domain" description="ABC transporter" evidence="11">
    <location>
        <begin position="9"/>
        <end position="245"/>
    </location>
</feature>
<comment type="function">
    <text evidence="10">Part of an ABC transporter complex. Responsible for energy coupling to the transport system.</text>
</comment>
<dbReference type="SMART" id="SM00382">
    <property type="entry name" value="AAA"/>
    <property type="match status" value="1"/>
</dbReference>
<keyword evidence="13" id="KW-1185">Reference proteome</keyword>
<keyword evidence="6 10" id="KW-0067">ATP-binding</keyword>
<dbReference type="GO" id="GO:0005524">
    <property type="term" value="F:ATP binding"/>
    <property type="evidence" value="ECO:0007669"/>
    <property type="project" value="UniProtKB-KW"/>
</dbReference>
<dbReference type="Proteomes" id="UP001198151">
    <property type="component" value="Unassembled WGS sequence"/>
</dbReference>
<keyword evidence="4 10" id="KW-1003">Cell membrane</keyword>
<proteinExistence type="inferred from homology"/>
<accession>A0ABS8FY04</accession>
<organism evidence="12 13">
    <name type="scientific">Ruminococcus turbiniformis</name>
    <dbReference type="NCBI Taxonomy" id="2881258"/>
    <lineage>
        <taxon>Bacteria</taxon>
        <taxon>Bacillati</taxon>
        <taxon>Bacillota</taxon>
        <taxon>Clostridia</taxon>
        <taxon>Eubacteriales</taxon>
        <taxon>Oscillospiraceae</taxon>
        <taxon>Ruminococcus</taxon>
    </lineage>
</organism>
<dbReference type="EMBL" id="JAJEQX010000019">
    <property type="protein sequence ID" value="MCC2254943.1"/>
    <property type="molecule type" value="Genomic_DNA"/>
</dbReference>
<evidence type="ECO:0000256" key="4">
    <source>
        <dbReference type="ARBA" id="ARBA00022475"/>
    </source>
</evidence>
<dbReference type="InterPro" id="IPR003439">
    <property type="entry name" value="ABC_transporter-like_ATP-bd"/>
</dbReference>